<dbReference type="Proteomes" id="UP001285441">
    <property type="component" value="Unassembled WGS sequence"/>
</dbReference>
<reference evidence="2" key="1">
    <citation type="journal article" date="2023" name="Mol. Phylogenet. Evol.">
        <title>Genome-scale phylogeny and comparative genomics of the fungal order Sordariales.</title>
        <authorList>
            <person name="Hensen N."/>
            <person name="Bonometti L."/>
            <person name="Westerberg I."/>
            <person name="Brannstrom I.O."/>
            <person name="Guillou S."/>
            <person name="Cros-Aarteil S."/>
            <person name="Calhoun S."/>
            <person name="Haridas S."/>
            <person name="Kuo A."/>
            <person name="Mondo S."/>
            <person name="Pangilinan J."/>
            <person name="Riley R."/>
            <person name="LaButti K."/>
            <person name="Andreopoulos B."/>
            <person name="Lipzen A."/>
            <person name="Chen C."/>
            <person name="Yan M."/>
            <person name="Daum C."/>
            <person name="Ng V."/>
            <person name="Clum A."/>
            <person name="Steindorff A."/>
            <person name="Ohm R.A."/>
            <person name="Martin F."/>
            <person name="Silar P."/>
            <person name="Natvig D.O."/>
            <person name="Lalanne C."/>
            <person name="Gautier V."/>
            <person name="Ament-Velasquez S.L."/>
            <person name="Kruys A."/>
            <person name="Hutchinson M.I."/>
            <person name="Powell A.J."/>
            <person name="Barry K."/>
            <person name="Miller A.N."/>
            <person name="Grigoriev I.V."/>
            <person name="Debuchy R."/>
            <person name="Gladieux P."/>
            <person name="Hiltunen Thoren M."/>
            <person name="Johannesson H."/>
        </authorList>
    </citation>
    <scope>NUCLEOTIDE SEQUENCE</scope>
    <source>
        <strain evidence="2">CBS 232.78</strain>
    </source>
</reference>
<name>A0AAE0NS77_9PEZI</name>
<comment type="caution">
    <text evidence="2">The sequence shown here is derived from an EMBL/GenBank/DDBJ whole genome shotgun (WGS) entry which is preliminary data.</text>
</comment>
<dbReference type="EMBL" id="JAULSW010000003">
    <property type="protein sequence ID" value="KAK3386579.1"/>
    <property type="molecule type" value="Genomic_DNA"/>
</dbReference>
<protein>
    <submittedName>
        <fullName evidence="2">Uncharacterized protein</fullName>
    </submittedName>
</protein>
<dbReference type="SUPFAM" id="SSF82171">
    <property type="entry name" value="DPP6 N-terminal domain-like"/>
    <property type="match status" value="1"/>
</dbReference>
<sequence length="316" mass="35028">MQYRIYWTRLRYFNRPGASGEGEPSVYSYQITWSIDGRYIAFTDFDYFQASKITDGAGLAIFSVAIGGGEPEVTFLRSFYCEAISRGIYSCQFHPSEDILLFQDSNSTYIWTFKDSERAGPTPVHFPDASNSGWASFEVSFTQCGKFIAVYHSGKPWPELMPLGDVLRSGWTSSKPSRRLPEVIKILNTAAPDEKENMEDGEGDDNDEDTTTTAEVEGQARGSDGALVAPTGNGVTVLGPPSSSITSSAVVLSGDSSPGTMRRLNIISNEVEIKKKTDTEETRTSVLRLPQGIPTRGGFRLMWRHQVQMIIRHCTR</sequence>
<keyword evidence="3" id="KW-1185">Reference proteome</keyword>
<dbReference type="AlphaFoldDB" id="A0AAE0NS77"/>
<reference evidence="2" key="2">
    <citation type="submission" date="2023-06" db="EMBL/GenBank/DDBJ databases">
        <authorList>
            <consortium name="Lawrence Berkeley National Laboratory"/>
            <person name="Haridas S."/>
            <person name="Hensen N."/>
            <person name="Bonometti L."/>
            <person name="Westerberg I."/>
            <person name="Brannstrom I.O."/>
            <person name="Guillou S."/>
            <person name="Cros-Aarteil S."/>
            <person name="Calhoun S."/>
            <person name="Kuo A."/>
            <person name="Mondo S."/>
            <person name="Pangilinan J."/>
            <person name="Riley R."/>
            <person name="LaButti K."/>
            <person name="Andreopoulos B."/>
            <person name="Lipzen A."/>
            <person name="Chen C."/>
            <person name="Yanf M."/>
            <person name="Daum C."/>
            <person name="Ng V."/>
            <person name="Clum A."/>
            <person name="Steindorff A."/>
            <person name="Ohm R."/>
            <person name="Martin F."/>
            <person name="Silar P."/>
            <person name="Natvig D."/>
            <person name="Lalanne C."/>
            <person name="Gautier V."/>
            <person name="Ament-velasquez S.L."/>
            <person name="Kruys A."/>
            <person name="Hutchinson M.I."/>
            <person name="Powell A.J."/>
            <person name="Barry K."/>
            <person name="Miller A.N."/>
            <person name="Grigoriev I.V."/>
            <person name="Debuchy R."/>
            <person name="Gladieux P."/>
            <person name="Thoren M.H."/>
            <person name="Johannesson H."/>
        </authorList>
    </citation>
    <scope>NUCLEOTIDE SEQUENCE</scope>
    <source>
        <strain evidence="2">CBS 232.78</strain>
    </source>
</reference>
<proteinExistence type="predicted"/>
<feature type="compositionally biased region" description="Acidic residues" evidence="1">
    <location>
        <begin position="196"/>
        <end position="210"/>
    </location>
</feature>
<accession>A0AAE0NS77</accession>
<evidence type="ECO:0000256" key="1">
    <source>
        <dbReference type="SAM" id="MobiDB-lite"/>
    </source>
</evidence>
<evidence type="ECO:0000313" key="3">
    <source>
        <dbReference type="Proteomes" id="UP001285441"/>
    </source>
</evidence>
<evidence type="ECO:0000313" key="2">
    <source>
        <dbReference type="EMBL" id="KAK3386579.1"/>
    </source>
</evidence>
<feature type="region of interest" description="Disordered" evidence="1">
    <location>
        <begin position="188"/>
        <end position="244"/>
    </location>
</feature>
<gene>
    <name evidence="2" type="ORF">B0H63DRAFT_137974</name>
</gene>
<organism evidence="2 3">
    <name type="scientific">Podospora didyma</name>
    <dbReference type="NCBI Taxonomy" id="330526"/>
    <lineage>
        <taxon>Eukaryota</taxon>
        <taxon>Fungi</taxon>
        <taxon>Dikarya</taxon>
        <taxon>Ascomycota</taxon>
        <taxon>Pezizomycotina</taxon>
        <taxon>Sordariomycetes</taxon>
        <taxon>Sordariomycetidae</taxon>
        <taxon>Sordariales</taxon>
        <taxon>Podosporaceae</taxon>
        <taxon>Podospora</taxon>
    </lineage>
</organism>